<evidence type="ECO:0000313" key="2">
    <source>
        <dbReference type="WBParaSite" id="nRc.2.0.1.t11931-RA"/>
    </source>
</evidence>
<evidence type="ECO:0000313" key="1">
    <source>
        <dbReference type="Proteomes" id="UP000887565"/>
    </source>
</evidence>
<accession>A0A915IFD1</accession>
<name>A0A915IFD1_ROMCU</name>
<dbReference type="Proteomes" id="UP000887565">
    <property type="component" value="Unplaced"/>
</dbReference>
<proteinExistence type="predicted"/>
<sequence length="65" mass="7363">MINRIGNNFYVVFSAKLNATIFLSKYLTEFKLPIPLKTSKEDLPVKLLVSIVAYLMTSVISQLNL</sequence>
<dbReference type="WBParaSite" id="nRc.2.0.1.t11931-RA">
    <property type="protein sequence ID" value="nRc.2.0.1.t11931-RA"/>
    <property type="gene ID" value="nRc.2.0.1.g11931"/>
</dbReference>
<protein>
    <submittedName>
        <fullName evidence="2">Transposase</fullName>
    </submittedName>
</protein>
<keyword evidence="1" id="KW-1185">Reference proteome</keyword>
<organism evidence="1 2">
    <name type="scientific">Romanomermis culicivorax</name>
    <name type="common">Nematode worm</name>
    <dbReference type="NCBI Taxonomy" id="13658"/>
    <lineage>
        <taxon>Eukaryota</taxon>
        <taxon>Metazoa</taxon>
        <taxon>Ecdysozoa</taxon>
        <taxon>Nematoda</taxon>
        <taxon>Enoplea</taxon>
        <taxon>Dorylaimia</taxon>
        <taxon>Mermithida</taxon>
        <taxon>Mermithoidea</taxon>
        <taxon>Mermithidae</taxon>
        <taxon>Romanomermis</taxon>
    </lineage>
</organism>
<reference evidence="2" key="1">
    <citation type="submission" date="2022-11" db="UniProtKB">
        <authorList>
            <consortium name="WormBaseParasite"/>
        </authorList>
    </citation>
    <scope>IDENTIFICATION</scope>
</reference>
<dbReference type="AlphaFoldDB" id="A0A915IFD1"/>